<comment type="caution">
    <text evidence="2">The sequence shown here is derived from an EMBL/GenBank/DDBJ whole genome shotgun (WGS) entry which is preliminary data.</text>
</comment>
<proteinExistence type="predicted"/>
<dbReference type="EMBL" id="DXBX01000015">
    <property type="protein sequence ID" value="HIZ32291.1"/>
    <property type="molecule type" value="Genomic_DNA"/>
</dbReference>
<dbReference type="AlphaFoldDB" id="A0A9D2E7Q6"/>
<reference evidence="2" key="1">
    <citation type="journal article" date="2021" name="PeerJ">
        <title>Extensive microbial diversity within the chicken gut microbiome revealed by metagenomics and culture.</title>
        <authorList>
            <person name="Gilroy R."/>
            <person name="Ravi A."/>
            <person name="Getino M."/>
            <person name="Pursley I."/>
            <person name="Horton D.L."/>
            <person name="Alikhan N.F."/>
            <person name="Baker D."/>
            <person name="Gharbi K."/>
            <person name="Hall N."/>
            <person name="Watson M."/>
            <person name="Adriaenssens E.M."/>
            <person name="Foster-Nyarko E."/>
            <person name="Jarju S."/>
            <person name="Secka A."/>
            <person name="Antonio M."/>
            <person name="Oren A."/>
            <person name="Chaudhuri R.R."/>
            <person name="La Ragione R."/>
            <person name="Hildebrand F."/>
            <person name="Pallen M.J."/>
        </authorList>
    </citation>
    <scope>NUCLEOTIDE SEQUENCE</scope>
    <source>
        <strain evidence="2">ChiHjej9B8-1298</strain>
    </source>
</reference>
<accession>A0A9D2E7Q6</accession>
<dbReference type="Proteomes" id="UP000824028">
    <property type="component" value="Unassembled WGS sequence"/>
</dbReference>
<evidence type="ECO:0000313" key="3">
    <source>
        <dbReference type="Proteomes" id="UP000824028"/>
    </source>
</evidence>
<dbReference type="Pfam" id="PF14491">
    <property type="entry name" value="DUF4435"/>
    <property type="match status" value="1"/>
</dbReference>
<gene>
    <name evidence="2" type="ORF">H9814_01905</name>
</gene>
<evidence type="ECO:0000259" key="1">
    <source>
        <dbReference type="Pfam" id="PF14491"/>
    </source>
</evidence>
<sequence length="338" mass="39614">MSTLRHNLTSAYLDAARRLAPKKRRRRIVAYVESYDDVAFWRTLLAEFEDDTRYFQVMLPSSTSLAKGKKMVLMNTLNTEELGHSLIACVDSDYDFLLQGATRTSRKINNSPYIFQTYGYAIESFQCYAESLHEVCVQATLNDRIIVDLPAFLQRFSQIAYPLFLWNIWFYRQRDTDTFPMYDFNACVRLEDFSLKHPNQCLEQMKETVAAKLAELRELYPEYIPRVKALGEELTALGLTPDTTYLYIQGHHLMDGVVLRLLTPICTQLRREREQEIKRLAEHSAQFHNELTGYENSQVSVQLMLKKNSNYKDLFLYQWIREDLQRFLDGEKEEATSP</sequence>
<feature type="domain" description="DUF4435" evidence="1">
    <location>
        <begin position="26"/>
        <end position="273"/>
    </location>
</feature>
<reference evidence="2" key="2">
    <citation type="submission" date="2021-04" db="EMBL/GenBank/DDBJ databases">
        <authorList>
            <person name="Gilroy R."/>
        </authorList>
    </citation>
    <scope>NUCLEOTIDE SEQUENCE</scope>
    <source>
        <strain evidence="2">ChiHjej9B8-1298</strain>
    </source>
</reference>
<protein>
    <submittedName>
        <fullName evidence="2">DUF4435 domain-containing protein</fullName>
    </submittedName>
</protein>
<evidence type="ECO:0000313" key="2">
    <source>
        <dbReference type="EMBL" id="HIZ32291.1"/>
    </source>
</evidence>
<name>A0A9D2E7Q6_9BACE</name>
<organism evidence="2 3">
    <name type="scientific">Candidatus Bacteroides merdigallinarum</name>
    <dbReference type="NCBI Taxonomy" id="2838473"/>
    <lineage>
        <taxon>Bacteria</taxon>
        <taxon>Pseudomonadati</taxon>
        <taxon>Bacteroidota</taxon>
        <taxon>Bacteroidia</taxon>
        <taxon>Bacteroidales</taxon>
        <taxon>Bacteroidaceae</taxon>
        <taxon>Bacteroides</taxon>
    </lineage>
</organism>
<dbReference type="InterPro" id="IPR029492">
    <property type="entry name" value="DUF4435"/>
</dbReference>